<evidence type="ECO:0000256" key="1">
    <source>
        <dbReference type="SAM" id="MobiDB-lite"/>
    </source>
</evidence>
<organism evidence="3 4">
    <name type="scientific">Arthrobacter subterraneus</name>
    <dbReference type="NCBI Taxonomy" id="335973"/>
    <lineage>
        <taxon>Bacteria</taxon>
        <taxon>Bacillati</taxon>
        <taxon>Actinomycetota</taxon>
        <taxon>Actinomycetes</taxon>
        <taxon>Micrococcales</taxon>
        <taxon>Micrococcaceae</taxon>
        <taxon>Arthrobacter</taxon>
    </lineage>
</organism>
<keyword evidence="2" id="KW-0472">Membrane</keyword>
<dbReference type="STRING" id="335973.SAMN04488693_12519"/>
<keyword evidence="2" id="KW-0812">Transmembrane</keyword>
<evidence type="ECO:0000313" key="4">
    <source>
        <dbReference type="Proteomes" id="UP000199258"/>
    </source>
</evidence>
<dbReference type="EMBL" id="FNDT01000025">
    <property type="protein sequence ID" value="SDI82182.1"/>
    <property type="molecule type" value="Genomic_DNA"/>
</dbReference>
<feature type="region of interest" description="Disordered" evidence="1">
    <location>
        <begin position="67"/>
        <end position="101"/>
    </location>
</feature>
<reference evidence="3 4" key="1">
    <citation type="submission" date="2016-10" db="EMBL/GenBank/DDBJ databases">
        <authorList>
            <person name="de Groot N.N."/>
        </authorList>
    </citation>
    <scope>NUCLEOTIDE SEQUENCE [LARGE SCALE GENOMIC DNA]</scope>
    <source>
        <strain evidence="3 4">NP_1H</strain>
    </source>
</reference>
<dbReference type="RefSeq" id="WP_175460210.1">
    <property type="nucleotide sequence ID" value="NZ_FNDT01000025.1"/>
</dbReference>
<gene>
    <name evidence="3" type="ORF">SAMN04488693_12519</name>
</gene>
<protein>
    <submittedName>
        <fullName evidence="3">Uncharacterized protein</fullName>
    </submittedName>
</protein>
<dbReference type="AlphaFoldDB" id="A0A1G8NPV8"/>
<dbReference type="Proteomes" id="UP000199258">
    <property type="component" value="Unassembled WGS sequence"/>
</dbReference>
<feature type="transmembrane region" description="Helical" evidence="2">
    <location>
        <begin position="33"/>
        <end position="53"/>
    </location>
</feature>
<name>A0A1G8NPV8_9MICC</name>
<sequence>MLLIASVFALVPAPDEGQLRPGLDPSQVTPGLLGFLMTLFMVIAVILLMRSMVGRVRRVRYRAQAEEELQRTQTGTVPAPRAVGAAHTPTPRVEAGPESYN</sequence>
<evidence type="ECO:0000256" key="2">
    <source>
        <dbReference type="SAM" id="Phobius"/>
    </source>
</evidence>
<evidence type="ECO:0000313" key="3">
    <source>
        <dbReference type="EMBL" id="SDI82182.1"/>
    </source>
</evidence>
<keyword evidence="2" id="KW-1133">Transmembrane helix</keyword>
<proteinExistence type="predicted"/>
<accession>A0A1G8NPV8</accession>
<keyword evidence="4" id="KW-1185">Reference proteome</keyword>